<keyword evidence="1" id="KW-0812">Transmembrane</keyword>
<comment type="caution">
    <text evidence="3">The sequence shown here is derived from an EMBL/GenBank/DDBJ whole genome shotgun (WGS) entry which is preliminary data.</text>
</comment>
<organism evidence="3">
    <name type="scientific">candidate division WOR-3 bacterium</name>
    <dbReference type="NCBI Taxonomy" id="2052148"/>
    <lineage>
        <taxon>Bacteria</taxon>
        <taxon>Bacteria division WOR-3</taxon>
    </lineage>
</organism>
<protein>
    <recommendedName>
        <fullName evidence="2">DUF8173 domain-containing protein</fullName>
    </recommendedName>
</protein>
<keyword evidence="1" id="KW-1133">Transmembrane helix</keyword>
<reference evidence="3" key="1">
    <citation type="journal article" date="2020" name="mSystems">
        <title>Genome- and Community-Level Interaction Insights into Carbon Utilization and Element Cycling Functions of Hydrothermarchaeota in Hydrothermal Sediment.</title>
        <authorList>
            <person name="Zhou Z."/>
            <person name="Liu Y."/>
            <person name="Xu W."/>
            <person name="Pan J."/>
            <person name="Luo Z.H."/>
            <person name="Li M."/>
        </authorList>
    </citation>
    <scope>NUCLEOTIDE SEQUENCE [LARGE SCALE GENOMIC DNA]</scope>
    <source>
        <strain evidence="3">SpSt-258</strain>
    </source>
</reference>
<evidence type="ECO:0000256" key="1">
    <source>
        <dbReference type="SAM" id="Phobius"/>
    </source>
</evidence>
<proteinExistence type="predicted"/>
<feature type="transmembrane region" description="Helical" evidence="1">
    <location>
        <begin position="352"/>
        <end position="370"/>
    </location>
</feature>
<name>A0A7V1EI83_UNCW3</name>
<feature type="transmembrane region" description="Helical" evidence="1">
    <location>
        <begin position="263"/>
        <end position="287"/>
    </location>
</feature>
<feature type="transmembrane region" description="Helical" evidence="1">
    <location>
        <begin position="293"/>
        <end position="315"/>
    </location>
</feature>
<dbReference type="EMBL" id="DSKY01000020">
    <property type="protein sequence ID" value="HDY59356.1"/>
    <property type="molecule type" value="Genomic_DNA"/>
</dbReference>
<accession>A0A7V1EI83</accession>
<evidence type="ECO:0000313" key="3">
    <source>
        <dbReference type="EMBL" id="HDY59356.1"/>
    </source>
</evidence>
<dbReference type="AlphaFoldDB" id="A0A7V1EI83"/>
<feature type="transmembrane region" description="Helical" evidence="1">
    <location>
        <begin position="327"/>
        <end position="346"/>
    </location>
</feature>
<dbReference type="Pfam" id="PF26514">
    <property type="entry name" value="DUF8173"/>
    <property type="match status" value="1"/>
</dbReference>
<dbReference type="InterPro" id="IPR058486">
    <property type="entry name" value="DUF8173"/>
</dbReference>
<feature type="transmembrane region" description="Helical" evidence="1">
    <location>
        <begin position="222"/>
        <end position="242"/>
    </location>
</feature>
<keyword evidence="1" id="KW-0472">Membrane</keyword>
<evidence type="ECO:0000259" key="2">
    <source>
        <dbReference type="Pfam" id="PF26514"/>
    </source>
</evidence>
<sequence>MKAEKIIIIFTIILALSVPGNALVFKSGRDIVIGSDEVIDDDLIATARKVKIDGRVNGDVFAFAQEVIISGTINGSIYTGGSEIKYNAKNCRSIWAFCGSLQTDGNIENNLLFFGGQLKTEKNTLIKKDLIAYGGEVNIDGEIQGIVKGEMGRFNLNGKIGSANIGANKTSIKSGSSIMGDLFIKGKNEPQIDPDAKILGKTEYKKIEEKDGKHKNGGFGGFIKTIFFISRLIIGIILIALFKPFITKTNEILRNSTWKSLGFGFLTIITIPVAMVITLITVIGIPISIFCLFLFLTIAYLSGIVFATGFGEVLIRLIKREGAISPFISFILGIIIVSLVSLIPYLSFFLRLATLFFGTGMLVILFNNLWKKSINQEA</sequence>
<feature type="domain" description="DUF8173" evidence="2">
    <location>
        <begin position="226"/>
        <end position="365"/>
    </location>
</feature>
<gene>
    <name evidence="3" type="ORF">ENP86_07385</name>
</gene>